<evidence type="ECO:0000313" key="1">
    <source>
        <dbReference type="EMBL" id="GME78582.1"/>
    </source>
</evidence>
<sequence length="315" mass="35785">MNMEGCLESTMELDSLVSKLILQIEQEQALSQTAESFLQTKFLTQRQIIENNDLISNIPNSLKLGMSLEKQFITFTFAKIVEQTLERSAVDPFIIEIGSGKGYLSRVLSNYYKKKTFCVDLNKERLKSNLRINRLVQDSNIEVSTRLNKKALISTNMAVFHKSLETDADFKLILKSSRNFFKIRESINKTLFQVSIVGLHLCGDLPYTVLDQVAKNHIESKRNVFNAHEESVDVCNVILVPCCPDKVTQFPKSTKVRLFMEDELSGKRIAANLFEGCITTPINLIDIYLYALETGFHHVEIVYVNSGRFALIASI</sequence>
<gene>
    <name evidence="1" type="ORF">Amon02_000351100</name>
</gene>
<organism evidence="1 2">
    <name type="scientific">Ambrosiozyma monospora</name>
    <name type="common">Yeast</name>
    <name type="synonym">Endomycopsis monosporus</name>
    <dbReference type="NCBI Taxonomy" id="43982"/>
    <lineage>
        <taxon>Eukaryota</taxon>
        <taxon>Fungi</taxon>
        <taxon>Dikarya</taxon>
        <taxon>Ascomycota</taxon>
        <taxon>Saccharomycotina</taxon>
        <taxon>Pichiomycetes</taxon>
        <taxon>Pichiales</taxon>
        <taxon>Pichiaceae</taxon>
        <taxon>Ambrosiozyma</taxon>
    </lineage>
</organism>
<comment type="caution">
    <text evidence="1">The sequence shown here is derived from an EMBL/GenBank/DDBJ whole genome shotgun (WGS) entry which is preliminary data.</text>
</comment>
<protein>
    <submittedName>
        <fullName evidence="1">Unnamed protein product</fullName>
    </submittedName>
</protein>
<proteinExistence type="predicted"/>
<keyword evidence="2" id="KW-1185">Reference proteome</keyword>
<name>A0ACB5T0T6_AMBMO</name>
<accession>A0ACB5T0T6</accession>
<reference evidence="1" key="1">
    <citation type="submission" date="2023-04" db="EMBL/GenBank/DDBJ databases">
        <title>Ambrosiozyma monospora NBRC 10751.</title>
        <authorList>
            <person name="Ichikawa N."/>
            <person name="Sato H."/>
            <person name="Tonouchi N."/>
        </authorList>
    </citation>
    <scope>NUCLEOTIDE SEQUENCE</scope>
    <source>
        <strain evidence="1">NBRC 10751</strain>
    </source>
</reference>
<evidence type="ECO:0000313" key="2">
    <source>
        <dbReference type="Proteomes" id="UP001165064"/>
    </source>
</evidence>
<dbReference type="Proteomes" id="UP001165064">
    <property type="component" value="Unassembled WGS sequence"/>
</dbReference>
<dbReference type="EMBL" id="BSXS01002246">
    <property type="protein sequence ID" value="GME78582.1"/>
    <property type="molecule type" value="Genomic_DNA"/>
</dbReference>